<evidence type="ECO:0000313" key="3">
    <source>
        <dbReference type="Proteomes" id="UP001430804"/>
    </source>
</evidence>
<evidence type="ECO:0000313" key="2">
    <source>
        <dbReference type="EMBL" id="MBW3099230.1"/>
    </source>
</evidence>
<keyword evidence="3" id="KW-1185">Reference proteome</keyword>
<comment type="caution">
    <text evidence="2">The sequence shown here is derived from an EMBL/GenBank/DDBJ whole genome shotgun (WGS) entry which is preliminary data.</text>
</comment>
<reference evidence="2" key="1">
    <citation type="submission" date="2021-07" db="EMBL/GenBank/DDBJ databases">
        <title>Pseudohoeflea marina sp. nov. a polyhydroxyalcanoate-producing bacterium.</title>
        <authorList>
            <person name="Zheng W."/>
            <person name="Yu S."/>
            <person name="Huang Y."/>
        </authorList>
    </citation>
    <scope>NUCLEOTIDE SEQUENCE</scope>
    <source>
        <strain evidence="2">DP4N28-3</strain>
    </source>
</reference>
<dbReference type="Proteomes" id="UP001430804">
    <property type="component" value="Unassembled WGS sequence"/>
</dbReference>
<feature type="region of interest" description="Disordered" evidence="1">
    <location>
        <begin position="1"/>
        <end position="26"/>
    </location>
</feature>
<protein>
    <submittedName>
        <fullName evidence="2">Uncharacterized protein</fullName>
    </submittedName>
</protein>
<name>A0ABS6WTS4_9HYPH</name>
<dbReference type="EMBL" id="JAHWQX010000008">
    <property type="protein sequence ID" value="MBW3099230.1"/>
    <property type="molecule type" value="Genomic_DNA"/>
</dbReference>
<organism evidence="2 3">
    <name type="scientific">Pseudohoeflea coraliihabitans</name>
    <dbReference type="NCBI Taxonomy" id="2860393"/>
    <lineage>
        <taxon>Bacteria</taxon>
        <taxon>Pseudomonadati</taxon>
        <taxon>Pseudomonadota</taxon>
        <taxon>Alphaproteobacteria</taxon>
        <taxon>Hyphomicrobiales</taxon>
        <taxon>Rhizobiaceae</taxon>
        <taxon>Pseudohoeflea</taxon>
    </lineage>
</organism>
<dbReference type="RefSeq" id="WP_219203560.1">
    <property type="nucleotide sequence ID" value="NZ_JAHWQX010000008.1"/>
</dbReference>
<sequence length="513" mass="55491">MQRHGGRRAWPYRARNSSTAQDQPREGGHVLIPFPLFEPDKPAWTVTAGDNLLNCLPVAGGWGGMPQFTVMSEALADDCKGLFYYQATDGTITVIAGTETDLYKLNTATSPYSWTNVSKSTGAYSVPADDVWSFTVFGDYLIAHTLGDPPQFLSLSSGTNFADLAGSPPVAKYSTVVGDFLMFGYLDGEPNAVQWSGINNAEFWTIGLRSAGKQAFPEGGQVQAIVRDGRGAIIVQRDGMQVMTFAPSSGYTFTFSNANPARGTIAPHSLVEIGPRRFPYLSEDGFFMGVEGQPIGAERVDRWFLDTINLDTLPQVEGFADPYNKIVWWKFETADGGNKLLGYDWQLDRWCYSDQDFQAAAAIATPGISWDGLDDLYATIDDVDLPFDSRVFAGGRPVFAIIDTDGKLAFMASTNKAATLETAEVALVPGHRSHVHSGFVTTDCTNYTVTVSAAAFHGGTFTSKSAVSPSSRSGRLPLRANGQLHKFKVEIPAGESWSHVIGLDVEFAKGGTA</sequence>
<gene>
    <name evidence="2" type="ORF">KY465_18265</name>
</gene>
<proteinExistence type="predicted"/>
<accession>A0ABS6WTS4</accession>
<evidence type="ECO:0000256" key="1">
    <source>
        <dbReference type="SAM" id="MobiDB-lite"/>
    </source>
</evidence>